<reference evidence="2" key="1">
    <citation type="submission" date="2014-12" db="EMBL/GenBank/DDBJ databases">
        <title>Insight into the proteome of Arion vulgaris.</title>
        <authorList>
            <person name="Aradska J."/>
            <person name="Bulat T."/>
            <person name="Smidak R."/>
            <person name="Sarate P."/>
            <person name="Gangsoo J."/>
            <person name="Sialana F."/>
            <person name="Bilban M."/>
            <person name="Lubec G."/>
        </authorList>
    </citation>
    <scope>NUCLEOTIDE SEQUENCE</scope>
    <source>
        <tissue evidence="2">Skin</tissue>
    </source>
</reference>
<feature type="region of interest" description="Disordered" evidence="1">
    <location>
        <begin position="1"/>
        <end position="37"/>
    </location>
</feature>
<dbReference type="AlphaFoldDB" id="A0A0B6Y7Z6"/>
<feature type="region of interest" description="Disordered" evidence="1">
    <location>
        <begin position="61"/>
        <end position="80"/>
    </location>
</feature>
<evidence type="ECO:0000256" key="1">
    <source>
        <dbReference type="SAM" id="MobiDB-lite"/>
    </source>
</evidence>
<dbReference type="EMBL" id="HACG01004720">
    <property type="protein sequence ID" value="CEK51585.1"/>
    <property type="molecule type" value="Transcribed_RNA"/>
</dbReference>
<name>A0A0B6Y7Z6_9EUPU</name>
<feature type="compositionally biased region" description="Polar residues" evidence="1">
    <location>
        <begin position="12"/>
        <end position="25"/>
    </location>
</feature>
<proteinExistence type="predicted"/>
<protein>
    <submittedName>
        <fullName evidence="2">Uncharacterized protein</fullName>
    </submittedName>
</protein>
<feature type="non-terminal residue" evidence="2">
    <location>
        <position position="122"/>
    </location>
</feature>
<feature type="compositionally biased region" description="Basic and acidic residues" evidence="1">
    <location>
        <begin position="61"/>
        <end position="77"/>
    </location>
</feature>
<accession>A0A0B6Y7Z6</accession>
<gene>
    <name evidence="2" type="primary">ORF13805</name>
</gene>
<organism evidence="2">
    <name type="scientific">Arion vulgaris</name>
    <dbReference type="NCBI Taxonomy" id="1028688"/>
    <lineage>
        <taxon>Eukaryota</taxon>
        <taxon>Metazoa</taxon>
        <taxon>Spiralia</taxon>
        <taxon>Lophotrochozoa</taxon>
        <taxon>Mollusca</taxon>
        <taxon>Gastropoda</taxon>
        <taxon>Heterobranchia</taxon>
        <taxon>Euthyneura</taxon>
        <taxon>Panpulmonata</taxon>
        <taxon>Eupulmonata</taxon>
        <taxon>Stylommatophora</taxon>
        <taxon>Helicina</taxon>
        <taxon>Arionoidea</taxon>
        <taxon>Arionidae</taxon>
        <taxon>Arion</taxon>
    </lineage>
</organism>
<feature type="non-terminal residue" evidence="2">
    <location>
        <position position="1"/>
    </location>
</feature>
<evidence type="ECO:0000313" key="2">
    <source>
        <dbReference type="EMBL" id="CEK51585.1"/>
    </source>
</evidence>
<sequence>KPVKSRAPKTLGKSTNISSGKTSWGDSDVLRSQEPQKTALNTPRNVEQWKRPFETPAMLHVKKDDFKTPSSKKEFHPHATTAPRSSFVCSSLSDDAFFLKSLSSDIADYKRHADAARFVKRF</sequence>